<organism evidence="8 9">
    <name type="scientific">Candidatus Methanofastidiosum methylothiophilum</name>
    <dbReference type="NCBI Taxonomy" id="1705564"/>
    <lineage>
        <taxon>Archaea</taxon>
        <taxon>Methanobacteriati</taxon>
        <taxon>Methanobacteriota</taxon>
        <taxon>Stenosarchaea group</taxon>
        <taxon>Candidatus Methanofastidiosia</taxon>
        <taxon>Candidatus Methanofastidiosales</taxon>
        <taxon>Candidatus Methanofastidiosaceae</taxon>
        <taxon>Candidatus Methanofastidiosum</taxon>
    </lineage>
</organism>
<feature type="transmembrane region" description="Helical" evidence="7">
    <location>
        <begin position="46"/>
        <end position="64"/>
    </location>
</feature>
<protein>
    <submittedName>
        <fullName evidence="8">Phospho-N-acetylmuramoyl-pentapeptide-transferase</fullName>
    </submittedName>
</protein>
<gene>
    <name evidence="8" type="ORF">AMQ22_02057</name>
</gene>
<evidence type="ECO:0000313" key="8">
    <source>
        <dbReference type="EMBL" id="KYC46772.1"/>
    </source>
</evidence>
<dbReference type="InterPro" id="IPR000715">
    <property type="entry name" value="Glycosyl_transferase_4"/>
</dbReference>
<feature type="transmembrane region" description="Helical" evidence="7">
    <location>
        <begin position="211"/>
        <end position="235"/>
    </location>
</feature>
<dbReference type="EMBL" id="LNGC01000174">
    <property type="protein sequence ID" value="KYC46772.1"/>
    <property type="molecule type" value="Genomic_DNA"/>
</dbReference>
<feature type="transmembrane region" description="Helical" evidence="7">
    <location>
        <begin position="71"/>
        <end position="87"/>
    </location>
</feature>
<evidence type="ECO:0000313" key="9">
    <source>
        <dbReference type="Proteomes" id="UP000075398"/>
    </source>
</evidence>
<name>A0A150IPJ5_9EURY</name>
<dbReference type="STRING" id="1705564.APG08_01182"/>
<keyword evidence="2" id="KW-1003">Cell membrane</keyword>
<dbReference type="AlphaFoldDB" id="A0A150IPJ5"/>
<dbReference type="Pfam" id="PF00953">
    <property type="entry name" value="Glycos_transf_4"/>
    <property type="match status" value="1"/>
</dbReference>
<evidence type="ECO:0000256" key="6">
    <source>
        <dbReference type="ARBA" id="ARBA00023136"/>
    </source>
</evidence>
<comment type="caution">
    <text evidence="8">The sequence shown here is derived from an EMBL/GenBank/DDBJ whole genome shotgun (WGS) entry which is preliminary data.</text>
</comment>
<feature type="transmembrane region" description="Helical" evidence="7">
    <location>
        <begin position="157"/>
        <end position="174"/>
    </location>
</feature>
<evidence type="ECO:0000256" key="3">
    <source>
        <dbReference type="ARBA" id="ARBA00022679"/>
    </source>
</evidence>
<feature type="transmembrane region" description="Helical" evidence="7">
    <location>
        <begin position="288"/>
        <end position="311"/>
    </location>
</feature>
<dbReference type="PANTHER" id="PTHR22926:SF3">
    <property type="entry name" value="UNDECAPRENYL-PHOSPHATE ALPHA-N-ACETYLGLUCOSAMINYL 1-PHOSPHATE TRANSFERASE"/>
    <property type="match status" value="1"/>
</dbReference>
<evidence type="ECO:0000256" key="2">
    <source>
        <dbReference type="ARBA" id="ARBA00022475"/>
    </source>
</evidence>
<keyword evidence="6 7" id="KW-0472">Membrane</keyword>
<keyword evidence="4 7" id="KW-0812">Transmembrane</keyword>
<evidence type="ECO:0000256" key="4">
    <source>
        <dbReference type="ARBA" id="ARBA00022692"/>
    </source>
</evidence>
<evidence type="ECO:0000256" key="7">
    <source>
        <dbReference type="SAM" id="Phobius"/>
    </source>
</evidence>
<accession>A0A150IPJ5</accession>
<keyword evidence="5 7" id="KW-1133">Transmembrane helix</keyword>
<feature type="transmembrane region" description="Helical" evidence="7">
    <location>
        <begin position="120"/>
        <end position="145"/>
    </location>
</feature>
<dbReference type="GO" id="GO:0005886">
    <property type="term" value="C:plasma membrane"/>
    <property type="evidence" value="ECO:0007669"/>
    <property type="project" value="UniProtKB-SubCell"/>
</dbReference>
<dbReference type="PANTHER" id="PTHR22926">
    <property type="entry name" value="PHOSPHO-N-ACETYLMURAMOYL-PENTAPEPTIDE-TRANSFERASE"/>
    <property type="match status" value="1"/>
</dbReference>
<keyword evidence="3 8" id="KW-0808">Transferase</keyword>
<dbReference type="Proteomes" id="UP000075398">
    <property type="component" value="Unassembled WGS sequence"/>
</dbReference>
<dbReference type="GO" id="GO:0071555">
    <property type="term" value="P:cell wall organization"/>
    <property type="evidence" value="ECO:0007669"/>
    <property type="project" value="TreeGrafter"/>
</dbReference>
<sequence length="313" mass="34567">MNIILLPIFSFIITLIITPIVGKFNKKHGVFGVDLHKIEKFEIPEAGGIALLLGTIPIFILYYLSIRDSSILMFIFPVAIIGVVGLFDDLYNISQSLKTIVCLLGGLPLIFFVKDTTLNLILFQIDIGIIYYIIVPIGITAASNLTNLLAGFNGEEIGLGVISTLSLSICILLLGDLKTSIYLLTFTFSFLAFLIYNKYPAKIFPGDTGTLIVGAIIASFSIVKHIEIIGVILLMPQIMEFLFKSIRRFGSKKYGPTKVDNEGILHPQKYLSVANLLTSLIKLTEKRLVLLIWFIGAVFGVISIIITYVIMVN</sequence>
<feature type="transmembrane region" description="Helical" evidence="7">
    <location>
        <begin position="181"/>
        <end position="199"/>
    </location>
</feature>
<dbReference type="GO" id="GO:0016780">
    <property type="term" value="F:phosphotransferase activity, for other substituted phosphate groups"/>
    <property type="evidence" value="ECO:0007669"/>
    <property type="project" value="InterPro"/>
</dbReference>
<comment type="subcellular location">
    <subcellularLocation>
        <location evidence="1">Cell membrane</location>
        <topology evidence="1">Multi-pass membrane protein</topology>
    </subcellularLocation>
</comment>
<feature type="transmembrane region" description="Helical" evidence="7">
    <location>
        <begin position="93"/>
        <end position="113"/>
    </location>
</feature>
<evidence type="ECO:0000256" key="5">
    <source>
        <dbReference type="ARBA" id="ARBA00022989"/>
    </source>
</evidence>
<dbReference type="GO" id="GO:0044038">
    <property type="term" value="P:cell wall macromolecule biosynthetic process"/>
    <property type="evidence" value="ECO:0007669"/>
    <property type="project" value="TreeGrafter"/>
</dbReference>
<evidence type="ECO:0000256" key="1">
    <source>
        <dbReference type="ARBA" id="ARBA00004651"/>
    </source>
</evidence>
<reference evidence="8 9" key="1">
    <citation type="journal article" date="2016" name="ISME J.">
        <title>Chasing the elusive Euryarchaeota class WSA2: genomes reveal a uniquely fastidious methyl-reducing methanogen.</title>
        <authorList>
            <person name="Nobu M.K."/>
            <person name="Narihiro T."/>
            <person name="Kuroda K."/>
            <person name="Mei R."/>
            <person name="Liu W.T."/>
        </authorList>
    </citation>
    <scope>NUCLEOTIDE SEQUENCE [LARGE SCALE GENOMIC DNA]</scope>
    <source>
        <strain evidence="8">U1lsi0528_Bin055</strain>
    </source>
</reference>
<proteinExistence type="predicted"/>
<dbReference type="PATRIC" id="fig|1705409.3.peg.2194"/>